<name>A0AAE0U8Y8_9PEZI</name>
<feature type="compositionally biased region" description="Low complexity" evidence="1">
    <location>
        <begin position="518"/>
        <end position="528"/>
    </location>
</feature>
<feature type="region of interest" description="Disordered" evidence="1">
    <location>
        <begin position="594"/>
        <end position="622"/>
    </location>
</feature>
<feature type="compositionally biased region" description="Low complexity" evidence="1">
    <location>
        <begin position="536"/>
        <end position="549"/>
    </location>
</feature>
<feature type="region of interest" description="Disordered" evidence="1">
    <location>
        <begin position="512"/>
        <end position="561"/>
    </location>
</feature>
<feature type="region of interest" description="Disordered" evidence="1">
    <location>
        <begin position="103"/>
        <end position="149"/>
    </location>
</feature>
<feature type="compositionally biased region" description="Acidic residues" evidence="1">
    <location>
        <begin position="600"/>
        <end position="612"/>
    </location>
</feature>
<organism evidence="2 3">
    <name type="scientific">Podospora didyma</name>
    <dbReference type="NCBI Taxonomy" id="330526"/>
    <lineage>
        <taxon>Eukaryota</taxon>
        <taxon>Fungi</taxon>
        <taxon>Dikarya</taxon>
        <taxon>Ascomycota</taxon>
        <taxon>Pezizomycotina</taxon>
        <taxon>Sordariomycetes</taxon>
        <taxon>Sordariomycetidae</taxon>
        <taxon>Sordariales</taxon>
        <taxon>Podosporaceae</taxon>
        <taxon>Podospora</taxon>
    </lineage>
</organism>
<dbReference type="EMBL" id="JAULSW010000001">
    <property type="protein sequence ID" value="KAK3395197.1"/>
    <property type="molecule type" value="Genomic_DNA"/>
</dbReference>
<comment type="caution">
    <text evidence="2">The sequence shown here is derived from an EMBL/GenBank/DDBJ whole genome shotgun (WGS) entry which is preliminary data.</text>
</comment>
<evidence type="ECO:0000313" key="2">
    <source>
        <dbReference type="EMBL" id="KAK3395197.1"/>
    </source>
</evidence>
<dbReference type="Proteomes" id="UP001285441">
    <property type="component" value="Unassembled WGS sequence"/>
</dbReference>
<gene>
    <name evidence="2" type="ORF">B0H63DRAFT_533831</name>
</gene>
<sequence length="622" mass="67550">MQDNVRWHQGTGKGLAVPSDEGSPYPLGPLEDPSRRTFVPPPFSHLSHHPGNRAPSASVSSRGLNYSAPFGFDGPSSPTGAMPSPKALQTMTQGHKNTLGGMPSPMAQHTPAPGTGLPNLPATAAAHGNDASPQVSGSPMTVDKDNNNRAGGEMALSQSPSYSAAAEMADEDVAMLDQPTTPNTPAREFVPWTPREHVAGVISANGAHFIHVVSPGREQDIEAKTQHIGRFYQPILPDGTLETNWRLYPELKDYPLIPGTGSFDPRDLHPGDCAFPTFMRRGMHSMAVNRTLFPSTVFWLARNIEAIEGCGLGNLETESRLLFPPLTRGGYNYNSNMNVNIHNLNITSSSHNYGGGGPGITSTTMPPPPPPGIFSYSSRGAPKEPTLLTSILKPGSQDPFFGAPAQNPVTALGLNLDEETSALYTHIWNQQNQNWQQSRGPGGRTTTTQSVIPKSLHVPSVLPTTIAHGVPIQTPPDRDITKAMRYDCGPLVRWDSNRLAARELGRSEVVVFHPPQGPQTQAQVQAQARGVEGSGQQQQQQQQQQRQQQMENDDASGQPENQVKMEKRMEMEINWAKVNNPKCLRGLVDDTPWLELDGVPGEEEEGEEEEPWTFDSEWGPGF</sequence>
<feature type="region of interest" description="Disordered" evidence="1">
    <location>
        <begin position="1"/>
        <end position="60"/>
    </location>
</feature>
<reference evidence="2" key="1">
    <citation type="journal article" date="2023" name="Mol. Phylogenet. Evol.">
        <title>Genome-scale phylogeny and comparative genomics of the fungal order Sordariales.</title>
        <authorList>
            <person name="Hensen N."/>
            <person name="Bonometti L."/>
            <person name="Westerberg I."/>
            <person name="Brannstrom I.O."/>
            <person name="Guillou S."/>
            <person name="Cros-Aarteil S."/>
            <person name="Calhoun S."/>
            <person name="Haridas S."/>
            <person name="Kuo A."/>
            <person name="Mondo S."/>
            <person name="Pangilinan J."/>
            <person name="Riley R."/>
            <person name="LaButti K."/>
            <person name="Andreopoulos B."/>
            <person name="Lipzen A."/>
            <person name="Chen C."/>
            <person name="Yan M."/>
            <person name="Daum C."/>
            <person name="Ng V."/>
            <person name="Clum A."/>
            <person name="Steindorff A."/>
            <person name="Ohm R.A."/>
            <person name="Martin F."/>
            <person name="Silar P."/>
            <person name="Natvig D.O."/>
            <person name="Lalanne C."/>
            <person name="Gautier V."/>
            <person name="Ament-Velasquez S.L."/>
            <person name="Kruys A."/>
            <person name="Hutchinson M.I."/>
            <person name="Powell A.J."/>
            <person name="Barry K."/>
            <person name="Miller A.N."/>
            <person name="Grigoriev I.V."/>
            <person name="Debuchy R."/>
            <person name="Gladieux P."/>
            <person name="Hiltunen Thoren M."/>
            <person name="Johannesson H."/>
        </authorList>
    </citation>
    <scope>NUCLEOTIDE SEQUENCE</scope>
    <source>
        <strain evidence="2">CBS 232.78</strain>
    </source>
</reference>
<feature type="region of interest" description="Disordered" evidence="1">
    <location>
        <begin position="69"/>
        <end position="88"/>
    </location>
</feature>
<accession>A0AAE0U8Y8</accession>
<reference evidence="2" key="2">
    <citation type="submission" date="2023-06" db="EMBL/GenBank/DDBJ databases">
        <authorList>
            <consortium name="Lawrence Berkeley National Laboratory"/>
            <person name="Haridas S."/>
            <person name="Hensen N."/>
            <person name="Bonometti L."/>
            <person name="Westerberg I."/>
            <person name="Brannstrom I.O."/>
            <person name="Guillou S."/>
            <person name="Cros-Aarteil S."/>
            <person name="Calhoun S."/>
            <person name="Kuo A."/>
            <person name="Mondo S."/>
            <person name="Pangilinan J."/>
            <person name="Riley R."/>
            <person name="LaButti K."/>
            <person name="Andreopoulos B."/>
            <person name="Lipzen A."/>
            <person name="Chen C."/>
            <person name="Yanf M."/>
            <person name="Daum C."/>
            <person name="Ng V."/>
            <person name="Clum A."/>
            <person name="Steindorff A."/>
            <person name="Ohm R."/>
            <person name="Martin F."/>
            <person name="Silar P."/>
            <person name="Natvig D."/>
            <person name="Lalanne C."/>
            <person name="Gautier V."/>
            <person name="Ament-velasquez S.L."/>
            <person name="Kruys A."/>
            <person name="Hutchinson M.I."/>
            <person name="Powell A.J."/>
            <person name="Barry K."/>
            <person name="Miller A.N."/>
            <person name="Grigoriev I.V."/>
            <person name="Debuchy R."/>
            <person name="Gladieux P."/>
            <person name="Thoren M.H."/>
            <person name="Johannesson H."/>
        </authorList>
    </citation>
    <scope>NUCLEOTIDE SEQUENCE</scope>
    <source>
        <strain evidence="2">CBS 232.78</strain>
    </source>
</reference>
<dbReference type="AlphaFoldDB" id="A0AAE0U8Y8"/>
<evidence type="ECO:0000256" key="1">
    <source>
        <dbReference type="SAM" id="MobiDB-lite"/>
    </source>
</evidence>
<evidence type="ECO:0000313" key="3">
    <source>
        <dbReference type="Proteomes" id="UP001285441"/>
    </source>
</evidence>
<keyword evidence="3" id="KW-1185">Reference proteome</keyword>
<proteinExistence type="predicted"/>
<protein>
    <submittedName>
        <fullName evidence="2">Uncharacterized protein</fullName>
    </submittedName>
</protein>